<comment type="caution">
    <text evidence="1">The sequence shown here is derived from an EMBL/GenBank/DDBJ whole genome shotgun (WGS) entry which is preliminary data.</text>
</comment>
<keyword evidence="2" id="KW-1185">Reference proteome</keyword>
<dbReference type="Proteomes" id="UP000766609">
    <property type="component" value="Unassembled WGS sequence"/>
</dbReference>
<proteinExistence type="predicted"/>
<gene>
    <name evidence="1" type="ORF">KUV23_03965</name>
</gene>
<accession>A0ABS7N1A7</accession>
<name>A0ABS7N1A7_9BACT</name>
<protein>
    <submittedName>
        <fullName evidence="1">Uncharacterized protein</fullName>
    </submittedName>
</protein>
<sequence>MKELKIKDLIKELKKAKKKGAKNLQFKGTLMVSELGNNIIVSTEPQW</sequence>
<evidence type="ECO:0000313" key="2">
    <source>
        <dbReference type="Proteomes" id="UP000766609"/>
    </source>
</evidence>
<reference evidence="1 2" key="1">
    <citation type="submission" date="2021-06" db="EMBL/GenBank/DDBJ databases">
        <title>44 bacteria genomes isolated from Dapeng, Shenzhen.</title>
        <authorList>
            <person name="Zheng W."/>
            <person name="Yu S."/>
            <person name="Huang Y."/>
        </authorList>
    </citation>
    <scope>NUCLEOTIDE SEQUENCE [LARGE SCALE GENOMIC DNA]</scope>
    <source>
        <strain evidence="1 2">DP5N14-6</strain>
    </source>
</reference>
<organism evidence="1 2">
    <name type="scientific">Algoriphagus marincola</name>
    <dbReference type="NCBI Taxonomy" id="264027"/>
    <lineage>
        <taxon>Bacteria</taxon>
        <taxon>Pseudomonadati</taxon>
        <taxon>Bacteroidota</taxon>
        <taxon>Cytophagia</taxon>
        <taxon>Cytophagales</taxon>
        <taxon>Cyclobacteriaceae</taxon>
        <taxon>Algoriphagus</taxon>
    </lineage>
</organism>
<evidence type="ECO:0000313" key="1">
    <source>
        <dbReference type="EMBL" id="MBY5950116.1"/>
    </source>
</evidence>
<dbReference type="EMBL" id="JAHVHP010000001">
    <property type="protein sequence ID" value="MBY5950116.1"/>
    <property type="molecule type" value="Genomic_DNA"/>
</dbReference>
<dbReference type="RefSeq" id="WP_222583163.1">
    <property type="nucleotide sequence ID" value="NZ_JAHVHP010000001.1"/>
</dbReference>